<dbReference type="AlphaFoldDB" id="A0AAX4JU15"/>
<keyword evidence="2" id="KW-1185">Reference proteome</keyword>
<gene>
    <name evidence="1" type="ORF">L201_003830</name>
</gene>
<accession>A0AAX4JU15</accession>
<evidence type="ECO:0000313" key="2">
    <source>
        <dbReference type="Proteomes" id="UP001355207"/>
    </source>
</evidence>
<dbReference type="RefSeq" id="XP_066075678.1">
    <property type="nucleotide sequence ID" value="XM_066219581.1"/>
</dbReference>
<dbReference type="Pfam" id="PF11951">
    <property type="entry name" value="Fungal_trans_2"/>
    <property type="match status" value="1"/>
</dbReference>
<dbReference type="InterPro" id="IPR021858">
    <property type="entry name" value="Fun_TF"/>
</dbReference>
<dbReference type="EMBL" id="CP144101">
    <property type="protein sequence ID" value="WWC88915.1"/>
    <property type="molecule type" value="Genomic_DNA"/>
</dbReference>
<dbReference type="Proteomes" id="UP001355207">
    <property type="component" value="Chromosome 4"/>
</dbReference>
<sequence>MLIPTSGNHQRSLPDAEFTAFLNVLPSGPSVVTPTASMMNMHTNFTGQEVFNSFMQSAFPMTLNDSGLPDNLFSILASPSQFEHFQNSGLRAIETNPSSIQQTFDSPRDYREALNGKFPETLLSSISEEHLQLLHYYVNVQTSISVACDTTENPLQRFMIPLATGLPVGDILELDAAYWALLACAATHHANLLMSSGKSEERFRSQARKARNSAYKFLARDITIYQDIIPEKQLLYTACLDGNCLLLDRITTAFSDAVLTASTTKAFHDEREVFFLSMASVYQTWLEFNSLATNKPKSRIFWDVLQSSQRPQSDDFASIFGVSVEVCETCNQVLDIIRNYNNSQKYNDLRNSVDKMLQAEEISNDLLVKLENAVNERDVQVNGDLLKLRLKIGRILHYAALRVLLLTEVLGCSKLDGNVQRCVNYGVEILPAVKWGSETGTMMACLILASMAKYQHLAIFQTYADRTCWKGSSGHRALADGTRLFKEKPHSTWKDAVISLGCPMFA</sequence>
<evidence type="ECO:0008006" key="3">
    <source>
        <dbReference type="Google" id="ProtNLM"/>
    </source>
</evidence>
<dbReference type="GeneID" id="91094500"/>
<organism evidence="1 2">
    <name type="scientific">Kwoniella dendrophila CBS 6074</name>
    <dbReference type="NCBI Taxonomy" id="1295534"/>
    <lineage>
        <taxon>Eukaryota</taxon>
        <taxon>Fungi</taxon>
        <taxon>Dikarya</taxon>
        <taxon>Basidiomycota</taxon>
        <taxon>Agaricomycotina</taxon>
        <taxon>Tremellomycetes</taxon>
        <taxon>Tremellales</taxon>
        <taxon>Cryptococcaceae</taxon>
        <taxon>Kwoniella</taxon>
    </lineage>
</organism>
<name>A0AAX4JU15_9TREE</name>
<protein>
    <recommendedName>
        <fullName evidence="3">Transcription factor domain-containing protein</fullName>
    </recommendedName>
</protein>
<evidence type="ECO:0000313" key="1">
    <source>
        <dbReference type="EMBL" id="WWC88915.1"/>
    </source>
</evidence>
<reference evidence="1 2" key="1">
    <citation type="submission" date="2024-01" db="EMBL/GenBank/DDBJ databases">
        <title>Comparative genomics of Cryptococcus and Kwoniella reveals pathogenesis evolution and contrasting modes of karyotype evolution via chromosome fusion or intercentromeric recombination.</title>
        <authorList>
            <person name="Coelho M.A."/>
            <person name="David-Palma M."/>
            <person name="Shea T."/>
            <person name="Bowers K."/>
            <person name="McGinley-Smith S."/>
            <person name="Mohammad A.W."/>
            <person name="Gnirke A."/>
            <person name="Yurkov A.M."/>
            <person name="Nowrousian M."/>
            <person name="Sun S."/>
            <person name="Cuomo C.A."/>
            <person name="Heitman J."/>
        </authorList>
    </citation>
    <scope>NUCLEOTIDE SEQUENCE [LARGE SCALE GENOMIC DNA]</scope>
    <source>
        <strain evidence="1 2">CBS 6074</strain>
    </source>
</reference>
<proteinExistence type="predicted"/>